<accession>A0A976SGF4</accession>
<evidence type="ECO:0000313" key="2">
    <source>
        <dbReference type="Proteomes" id="UP001058864"/>
    </source>
</evidence>
<protein>
    <submittedName>
        <fullName evidence="1">Uncharacterized protein</fullName>
    </submittedName>
</protein>
<name>A0A976SGF4_9CAUD</name>
<evidence type="ECO:0000313" key="1">
    <source>
        <dbReference type="EMBL" id="UUW40504.1"/>
    </source>
</evidence>
<sequence>MFNFKEGDTVVCSKSTRPWITQFGVYTIQKNDEGKLAVRDDEGNVWTLEYLTHTGHRFSIITGNVFRQETFDLNKLTTLQLQEYVGLLEDKEESERLLNEFIERMSK</sequence>
<proteinExistence type="predicted"/>
<reference evidence="1" key="1">
    <citation type="submission" date="2022-07" db="EMBL/GenBank/DDBJ databases">
        <authorList>
            <person name="Qu Q."/>
            <person name="He P."/>
            <person name="Luan G."/>
        </authorList>
    </citation>
    <scope>NUCLEOTIDE SEQUENCE</scope>
</reference>
<organism evidence="1 2">
    <name type="scientific">Enterococcus phage vB_Efm_LG62</name>
    <dbReference type="NCBI Taxonomy" id="2970334"/>
    <lineage>
        <taxon>Viruses</taxon>
        <taxon>Duplodnaviria</taxon>
        <taxon>Heunggongvirae</taxon>
        <taxon>Uroviricota</taxon>
        <taxon>Caudoviricetes</taxon>
        <taxon>Efemunavirus</taxon>
        <taxon>Efemunavirus Lg62</taxon>
    </lineage>
</organism>
<dbReference type="Proteomes" id="UP001058864">
    <property type="component" value="Segment"/>
</dbReference>
<keyword evidence="2" id="KW-1185">Reference proteome</keyword>
<dbReference type="EMBL" id="OP018674">
    <property type="protein sequence ID" value="UUW40504.1"/>
    <property type="molecule type" value="Genomic_DNA"/>
</dbReference>